<dbReference type="EMBL" id="JAATJM010000001">
    <property type="protein sequence ID" value="NJC40508.1"/>
    <property type="molecule type" value="Genomic_DNA"/>
</dbReference>
<evidence type="ECO:0000256" key="1">
    <source>
        <dbReference type="SAM" id="MobiDB-lite"/>
    </source>
</evidence>
<feature type="region of interest" description="Disordered" evidence="1">
    <location>
        <begin position="1"/>
        <end position="21"/>
    </location>
</feature>
<reference evidence="3 4" key="1">
    <citation type="submission" date="2020-03" db="EMBL/GenBank/DDBJ databases">
        <title>Genomic Encyclopedia of Type Strains, Phase IV (KMG-IV): sequencing the most valuable type-strain genomes for metagenomic binning, comparative biology and taxonomic classification.</title>
        <authorList>
            <person name="Goeker M."/>
        </authorList>
    </citation>
    <scope>NUCLEOTIDE SEQUENCE [LARGE SCALE GENOMIC DNA]</scope>
    <source>
        <strain evidence="3 4">DSM 4736</strain>
    </source>
</reference>
<evidence type="ECO:0000313" key="3">
    <source>
        <dbReference type="EMBL" id="NJC40508.1"/>
    </source>
</evidence>
<dbReference type="Proteomes" id="UP000587415">
    <property type="component" value="Unassembled WGS sequence"/>
</dbReference>
<dbReference type="RefSeq" id="WP_168045380.1">
    <property type="nucleotide sequence ID" value="NZ_JAATJM010000001.1"/>
</dbReference>
<dbReference type="AlphaFoldDB" id="A0A7X6BM02"/>
<gene>
    <name evidence="3" type="ORF">GGQ87_000766</name>
</gene>
<evidence type="ECO:0000259" key="2">
    <source>
        <dbReference type="Pfam" id="PF21834"/>
    </source>
</evidence>
<dbReference type="InterPro" id="IPR054189">
    <property type="entry name" value="DUF6894"/>
</dbReference>
<evidence type="ECO:0000313" key="4">
    <source>
        <dbReference type="Proteomes" id="UP000587415"/>
    </source>
</evidence>
<keyword evidence="4" id="KW-1185">Reference proteome</keyword>
<comment type="caution">
    <text evidence="3">The sequence shown here is derived from an EMBL/GenBank/DDBJ whole genome shotgun (WGS) entry which is preliminary data.</text>
</comment>
<feature type="domain" description="DUF6894" evidence="2">
    <location>
        <begin position="3"/>
        <end position="68"/>
    </location>
</feature>
<dbReference type="Pfam" id="PF21834">
    <property type="entry name" value="DUF6894"/>
    <property type="match status" value="1"/>
</dbReference>
<name>A0A7X6BM02_9CAUL</name>
<organism evidence="3 4">
    <name type="scientific">Brevundimonas alba</name>
    <dbReference type="NCBI Taxonomy" id="74314"/>
    <lineage>
        <taxon>Bacteria</taxon>
        <taxon>Pseudomonadati</taxon>
        <taxon>Pseudomonadota</taxon>
        <taxon>Alphaproteobacteria</taxon>
        <taxon>Caulobacterales</taxon>
        <taxon>Caulobacteraceae</taxon>
        <taxon>Brevundimonas</taxon>
    </lineage>
</organism>
<sequence length="86" mass="9581">MTRFHFHAADGTPFRDRHGEELPDLDAARTVALDILTEMLPSRAVEFWDQKSFSVSVKDETGRLVAVLMTMAVVDPEPLADVPPES</sequence>
<accession>A0A7X6BM02</accession>
<proteinExistence type="predicted"/>
<protein>
    <recommendedName>
        <fullName evidence="2">DUF6894 domain-containing protein</fullName>
    </recommendedName>
</protein>